<dbReference type="PANTHER" id="PTHR31297:SF41">
    <property type="entry name" value="ENDOGLUCANASE, PUTATIVE (AFU_ORTHOLOGUE AFUA_5G01830)-RELATED"/>
    <property type="match status" value="1"/>
</dbReference>
<dbReference type="Gene3D" id="3.20.20.80">
    <property type="entry name" value="Glycosidases"/>
    <property type="match status" value="1"/>
</dbReference>
<feature type="domain" description="Glycoside hydrolase family 5" evidence="8">
    <location>
        <begin position="66"/>
        <end position="358"/>
    </location>
</feature>
<dbReference type="InterPro" id="IPR001547">
    <property type="entry name" value="Glyco_hydro_5"/>
</dbReference>
<evidence type="ECO:0000256" key="3">
    <source>
        <dbReference type="ARBA" id="ARBA00023001"/>
    </source>
</evidence>
<dbReference type="SUPFAM" id="SSF51445">
    <property type="entry name" value="(Trans)glycosidases"/>
    <property type="match status" value="1"/>
</dbReference>
<dbReference type="RefSeq" id="WP_087208890.1">
    <property type="nucleotide sequence ID" value="NZ_JACSPP010000023.1"/>
</dbReference>
<evidence type="ECO:0000256" key="4">
    <source>
        <dbReference type="ARBA" id="ARBA00023277"/>
    </source>
</evidence>
<dbReference type="PROSITE" id="PS51257">
    <property type="entry name" value="PROKAR_LIPOPROTEIN"/>
    <property type="match status" value="1"/>
</dbReference>
<evidence type="ECO:0000259" key="8">
    <source>
        <dbReference type="Pfam" id="PF00150"/>
    </source>
</evidence>
<evidence type="ECO:0000313" key="10">
    <source>
        <dbReference type="Proteomes" id="UP000620874"/>
    </source>
</evidence>
<keyword evidence="2 7" id="KW-0378">Hydrolase</keyword>
<comment type="caution">
    <text evidence="9">The sequence shown here is derived from an EMBL/GenBank/DDBJ whole genome shotgun (WGS) entry which is preliminary data.</text>
</comment>
<evidence type="ECO:0000313" key="9">
    <source>
        <dbReference type="EMBL" id="MBD8040553.1"/>
    </source>
</evidence>
<evidence type="ECO:0000256" key="2">
    <source>
        <dbReference type="ARBA" id="ARBA00022801"/>
    </source>
</evidence>
<dbReference type="EMBL" id="JACSPP010000023">
    <property type="protein sequence ID" value="MBD8040553.1"/>
    <property type="molecule type" value="Genomic_DNA"/>
</dbReference>
<protein>
    <submittedName>
        <fullName evidence="9">Glycoside hydrolase family 5 protein</fullName>
    </submittedName>
</protein>
<organism evidence="9 10">
    <name type="scientific">Phocaeicola intestinalis</name>
    <dbReference type="NCBI Taxonomy" id="2762212"/>
    <lineage>
        <taxon>Bacteria</taxon>
        <taxon>Pseudomonadati</taxon>
        <taxon>Bacteroidota</taxon>
        <taxon>Bacteroidia</taxon>
        <taxon>Bacteroidales</taxon>
        <taxon>Bacteroidaceae</taxon>
        <taxon>Phocaeicola</taxon>
    </lineage>
</organism>
<name>A0ABR8Y8Q5_9BACT</name>
<evidence type="ECO:0000256" key="1">
    <source>
        <dbReference type="ARBA" id="ARBA00005641"/>
    </source>
</evidence>
<proteinExistence type="inferred from homology"/>
<dbReference type="InterPro" id="IPR050386">
    <property type="entry name" value="Glycosyl_hydrolase_5"/>
</dbReference>
<keyword evidence="4" id="KW-0119">Carbohydrate metabolism</keyword>
<dbReference type="InterPro" id="IPR017853">
    <property type="entry name" value="GH"/>
</dbReference>
<keyword evidence="3" id="KW-0136">Cellulose degradation</keyword>
<comment type="similarity">
    <text evidence="1 7">Belongs to the glycosyl hydrolase 5 (cellulase A) family.</text>
</comment>
<dbReference type="GO" id="GO:0016787">
    <property type="term" value="F:hydrolase activity"/>
    <property type="evidence" value="ECO:0007669"/>
    <property type="project" value="UniProtKB-KW"/>
</dbReference>
<keyword evidence="5 7" id="KW-0326">Glycosidase</keyword>
<dbReference type="Proteomes" id="UP000620874">
    <property type="component" value="Unassembled WGS sequence"/>
</dbReference>
<keyword evidence="10" id="KW-1185">Reference proteome</keyword>
<dbReference type="PANTHER" id="PTHR31297">
    <property type="entry name" value="GLUCAN ENDO-1,6-BETA-GLUCOSIDASE B"/>
    <property type="match status" value="1"/>
</dbReference>
<dbReference type="Pfam" id="PF00150">
    <property type="entry name" value="Cellulase"/>
    <property type="match status" value="1"/>
</dbReference>
<gene>
    <name evidence="9" type="ORF">H9625_08910</name>
</gene>
<evidence type="ECO:0000256" key="7">
    <source>
        <dbReference type="RuleBase" id="RU361153"/>
    </source>
</evidence>
<evidence type="ECO:0000256" key="6">
    <source>
        <dbReference type="ARBA" id="ARBA00023326"/>
    </source>
</evidence>
<accession>A0ABR8Y8Q5</accession>
<evidence type="ECO:0000256" key="5">
    <source>
        <dbReference type="ARBA" id="ARBA00023295"/>
    </source>
</evidence>
<sequence>MNRHLSGMGWTAVAWAALAVVVLTGCGKKVSNCISGETPYEVAASLGLGWNLGNQLDAFRDGVAEETAWGNDSVTQELFDGLASAGFTTVRIPVTWKGHFGGAPDYAVEPAYMDRVAEVVGYAERAGLNVLVNVHHDGDWLDIKRAAADEKVNETVKAQLKAIWTQIAVRFRDKGNFLAFEAMNEIHDGGWGWGNNRKDSGRQYAVMNEWNQAFVDAVRATGGNNADRYLGVPAYVTNIDIAVESFVLPEDKADNRLMLAVHFYDPVDFALNATRSEWGHTGDPAKKASWGDEDNVRAQFGKMKSAFIDKGIPVYIGEMGCVHRSDARAEAFRLYYLEYVCKAAKDYGMAPFYWDNGGSGSGTEMSGLFDRVTGEWLNNGREVVEAMKRGIFTEDKSYTLQWVYENRAPVGMKDEQ</sequence>
<keyword evidence="6" id="KW-0624">Polysaccharide degradation</keyword>
<reference evidence="9 10" key="1">
    <citation type="submission" date="2020-08" db="EMBL/GenBank/DDBJ databases">
        <title>A Genomic Blueprint of the Chicken Gut Microbiome.</title>
        <authorList>
            <person name="Gilroy R."/>
            <person name="Ravi A."/>
            <person name="Getino M."/>
            <person name="Pursley I."/>
            <person name="Horton D.L."/>
            <person name="Alikhan N.-F."/>
            <person name="Baker D."/>
            <person name="Gharbi K."/>
            <person name="Hall N."/>
            <person name="Watson M."/>
            <person name="Adriaenssens E.M."/>
            <person name="Foster-Nyarko E."/>
            <person name="Jarju S."/>
            <person name="Secka A."/>
            <person name="Antonio M."/>
            <person name="Oren A."/>
            <person name="Chaudhuri R."/>
            <person name="La Ragione R.M."/>
            <person name="Hildebrand F."/>
            <person name="Pallen M.J."/>
        </authorList>
    </citation>
    <scope>NUCLEOTIDE SEQUENCE [LARGE SCALE GENOMIC DNA]</scope>
    <source>
        <strain evidence="9 10">Sa1CVN1</strain>
    </source>
</reference>